<dbReference type="PANTHER" id="PTHR30569:SF0">
    <property type="entry name" value="CYTOSINE PERMEASE"/>
    <property type="match status" value="1"/>
</dbReference>
<dbReference type="OrthoDB" id="3169878at2"/>
<feature type="transmembrane region" description="Helical" evidence="1">
    <location>
        <begin position="449"/>
        <end position="466"/>
    </location>
</feature>
<dbReference type="GO" id="GO:0005886">
    <property type="term" value="C:plasma membrane"/>
    <property type="evidence" value="ECO:0007669"/>
    <property type="project" value="TreeGrafter"/>
</dbReference>
<feature type="transmembrane region" description="Helical" evidence="1">
    <location>
        <begin position="313"/>
        <end position="332"/>
    </location>
</feature>
<dbReference type="AlphaFoldDB" id="A0A3N1CXK2"/>
<dbReference type="RefSeq" id="WP_123665464.1">
    <property type="nucleotide sequence ID" value="NZ_RJKE01000001.1"/>
</dbReference>
<feature type="transmembrane region" description="Helical" evidence="1">
    <location>
        <begin position="250"/>
        <end position="273"/>
    </location>
</feature>
<comment type="caution">
    <text evidence="2">The sequence shown here is derived from an EMBL/GenBank/DDBJ whole genome shotgun (WGS) entry which is preliminary data.</text>
</comment>
<feature type="transmembrane region" description="Helical" evidence="1">
    <location>
        <begin position="177"/>
        <end position="199"/>
    </location>
</feature>
<feature type="transmembrane region" description="Helical" evidence="1">
    <location>
        <begin position="391"/>
        <end position="411"/>
    </location>
</feature>
<accession>A0A3N1CXK2</accession>
<evidence type="ECO:0000256" key="1">
    <source>
        <dbReference type="SAM" id="Phobius"/>
    </source>
</evidence>
<protein>
    <submittedName>
        <fullName evidence="2">Cytosine permease</fullName>
    </submittedName>
</protein>
<keyword evidence="1" id="KW-0812">Transmembrane</keyword>
<dbReference type="Gene3D" id="1.10.4160.10">
    <property type="entry name" value="Hydantoin permease"/>
    <property type="match status" value="1"/>
</dbReference>
<proteinExistence type="predicted"/>
<feature type="transmembrane region" description="Helical" evidence="1">
    <location>
        <begin position="363"/>
        <end position="385"/>
    </location>
</feature>
<feature type="transmembrane region" description="Helical" evidence="1">
    <location>
        <begin position="68"/>
        <end position="87"/>
    </location>
</feature>
<organism evidence="2 3">
    <name type="scientific">Actinocorallia herbida</name>
    <dbReference type="NCBI Taxonomy" id="58109"/>
    <lineage>
        <taxon>Bacteria</taxon>
        <taxon>Bacillati</taxon>
        <taxon>Actinomycetota</taxon>
        <taxon>Actinomycetes</taxon>
        <taxon>Streptosporangiales</taxon>
        <taxon>Thermomonosporaceae</taxon>
        <taxon>Actinocorallia</taxon>
    </lineage>
</organism>
<reference evidence="2 3" key="1">
    <citation type="submission" date="2018-11" db="EMBL/GenBank/DDBJ databases">
        <title>Sequencing the genomes of 1000 actinobacteria strains.</title>
        <authorList>
            <person name="Klenk H.-P."/>
        </authorList>
    </citation>
    <scope>NUCLEOTIDE SEQUENCE [LARGE SCALE GENOMIC DNA]</scope>
    <source>
        <strain evidence="2 3">DSM 44254</strain>
    </source>
</reference>
<feature type="transmembrane region" description="Helical" evidence="1">
    <location>
        <begin position="423"/>
        <end position="443"/>
    </location>
</feature>
<evidence type="ECO:0000313" key="3">
    <source>
        <dbReference type="Proteomes" id="UP000272400"/>
    </source>
</evidence>
<dbReference type="InterPro" id="IPR030191">
    <property type="entry name" value="CodB"/>
</dbReference>
<gene>
    <name evidence="2" type="ORF">EDD29_3584</name>
</gene>
<feature type="transmembrane region" description="Helical" evidence="1">
    <location>
        <begin position="40"/>
        <end position="62"/>
    </location>
</feature>
<dbReference type="PANTHER" id="PTHR30569">
    <property type="entry name" value="CYTOSINE TRANSPORTER CODB"/>
    <property type="match status" value="1"/>
</dbReference>
<feature type="transmembrane region" description="Helical" evidence="1">
    <location>
        <begin position="107"/>
        <end position="129"/>
    </location>
</feature>
<evidence type="ECO:0000313" key="2">
    <source>
        <dbReference type="EMBL" id="ROO86023.1"/>
    </source>
</evidence>
<keyword evidence="1" id="KW-0472">Membrane</keyword>
<feature type="transmembrane region" description="Helical" evidence="1">
    <location>
        <begin position="219"/>
        <end position="238"/>
    </location>
</feature>
<dbReference type="EMBL" id="RJKE01000001">
    <property type="protein sequence ID" value="ROO86023.1"/>
    <property type="molecule type" value="Genomic_DNA"/>
</dbReference>
<feature type="transmembrane region" description="Helical" evidence="1">
    <location>
        <begin position="141"/>
        <end position="165"/>
    </location>
</feature>
<dbReference type="GO" id="GO:0015209">
    <property type="term" value="F:cytosine transmembrane transporter activity"/>
    <property type="evidence" value="ECO:0007669"/>
    <property type="project" value="InterPro"/>
</dbReference>
<name>A0A3N1CXK2_9ACTN</name>
<keyword evidence="1" id="KW-1133">Transmembrane helix</keyword>
<sequence length="489" mass="50740">MTDTRSDRPTPQAGDGLRAVIEDHALQPVPDDQRVSGWSLVFNTTGVGTTLVILAIGGGVTYVAGTRWGLAMGLVAAVFGSLLGWAIGRVCQVAGTSSTVTSRFYGLGARGSFLASLIFAFMVLGFLALENALLYYGTLFMFGWAPTTTNAVVIYGLLTLAWVLLTTFGLKLVQRTSAVLTVVSIVLVIVVTGMALAKSDLSISDIWLYTPENLGSGDVLTGLSAIAGIAGALSLTGADFGRYARGSRDVGIMAIGGSIVVNFFVVAIGTIIFQAGNSVVATFLEDPANAGAAGTIPGASTAEKIAFMTTSDAGAYFIVLGGAIGFIVMYAAQAKAQVINTYSGSLALSNFFDATTGRAIGRFWWVVIGNVIGLLAVWGDILGFINGWLGALGILTTSLCTLVIVDFFVVRKQVAASTERVENFNWAGIVTLLAASGIAYALVEADVTGLGFAVALVLTAIGYPLLRRVLPEGSFGGFASTATALHEEE</sequence>
<keyword evidence="3" id="KW-1185">Reference proteome</keyword>
<dbReference type="Proteomes" id="UP000272400">
    <property type="component" value="Unassembled WGS sequence"/>
</dbReference>